<evidence type="ECO:0000313" key="2">
    <source>
        <dbReference type="Proteomes" id="UP001064048"/>
    </source>
</evidence>
<accession>A0ACC0JRN2</accession>
<organism evidence="1 2">
    <name type="scientific">Choristoneura fumiferana</name>
    <name type="common">Spruce budworm moth</name>
    <name type="synonym">Archips fumiferana</name>
    <dbReference type="NCBI Taxonomy" id="7141"/>
    <lineage>
        <taxon>Eukaryota</taxon>
        <taxon>Metazoa</taxon>
        <taxon>Ecdysozoa</taxon>
        <taxon>Arthropoda</taxon>
        <taxon>Hexapoda</taxon>
        <taxon>Insecta</taxon>
        <taxon>Pterygota</taxon>
        <taxon>Neoptera</taxon>
        <taxon>Endopterygota</taxon>
        <taxon>Lepidoptera</taxon>
        <taxon>Glossata</taxon>
        <taxon>Ditrysia</taxon>
        <taxon>Tortricoidea</taxon>
        <taxon>Tortricidae</taxon>
        <taxon>Tortricinae</taxon>
        <taxon>Choristoneura</taxon>
    </lineage>
</organism>
<proteinExistence type="predicted"/>
<keyword evidence="2" id="KW-1185">Reference proteome</keyword>
<dbReference type="Proteomes" id="UP001064048">
    <property type="component" value="Chromosome 26"/>
</dbReference>
<name>A0ACC0JRN2_CHOFU</name>
<comment type="caution">
    <text evidence="1">The sequence shown here is derived from an EMBL/GenBank/DDBJ whole genome shotgun (WGS) entry which is preliminary data.</text>
</comment>
<reference evidence="1 2" key="1">
    <citation type="journal article" date="2022" name="Genome Biol. Evol.">
        <title>The Spruce Budworm Genome: Reconstructing the Evolutionary History of Antifreeze Proteins.</title>
        <authorList>
            <person name="Beliveau C."/>
            <person name="Gagne P."/>
            <person name="Picq S."/>
            <person name="Vernygora O."/>
            <person name="Keeling C.I."/>
            <person name="Pinkney K."/>
            <person name="Doucet D."/>
            <person name="Wen F."/>
            <person name="Johnston J.S."/>
            <person name="Maaroufi H."/>
            <person name="Boyle B."/>
            <person name="Laroche J."/>
            <person name="Dewar K."/>
            <person name="Juretic N."/>
            <person name="Blackburn G."/>
            <person name="Nisole A."/>
            <person name="Brunet B."/>
            <person name="Brandao M."/>
            <person name="Lumley L."/>
            <person name="Duan J."/>
            <person name="Quan G."/>
            <person name="Lucarotti C.J."/>
            <person name="Roe A.D."/>
            <person name="Sperling F.A.H."/>
            <person name="Levesque R.C."/>
            <person name="Cusson M."/>
        </authorList>
    </citation>
    <scope>NUCLEOTIDE SEQUENCE [LARGE SCALE GENOMIC DNA]</scope>
    <source>
        <strain evidence="1">Glfc:IPQL:Cfum</strain>
    </source>
</reference>
<protein>
    <submittedName>
        <fullName evidence="1">Uncharacterized protein</fullName>
    </submittedName>
</protein>
<sequence>MTDSTSTDDSKLCCKGITRKPVEYVDDLDFQESLAKDFRVLPLFEKKAYDFSRVRHYSLLTNELLSCRWRQRLAHLGADPIKKTLKKFPSVNDFHFYNCCNRFMPTLSTNNNPPLRRSLVPGPGVDKYGPLPIPNDMQLRATKIPQDANTKTNQICEQCIIDLRAATEFKSRILDSRSYLAGNQKLEDSELNDFDDNAGVGFDEDLLHGDVDDNKNAVGCDKDISGAYEENGHTEVYSDMLLDTFNIFISYEDIGGTCQICDECIARLRDAAQFKKQVVDAGKTIAQSLRNQMKLEEEDYELLDATQTINEIKQDEVNEDVQELECEINYEGFNFDLGENNDDEEAIYIISLDTKTEGGDLEVMTDLANNILASQESKGERKKRRTRPKKEKLNVKKRPEITQSHIDMRTDTLKLIRNSNMCLFKAGRAKFGCFYCYETYRNMDELKEHSKTHSHTKELVIKINPVTGLAYKKAEISNLHCNRCLEPCESLKELQEHLTLIHEFTFSDAGHLLIPFKLENGLNCAICGLICNTFAFLSMHMNSHFPNYVCEICGAAYINFKNLDIHKRIVHLRKCKKCVDKEKCECKEEVKVGLKPNKRTCTQCNLIFRYSYLLKEHNYQMHGAKRPIATCNICLKTFLTPNNLKLHVRRIHNAERNHVCKICDMSFFTAHGMKKHIRRTHTDIEVKPYSCNFCVCKFKMKYSLSKHLKNRHGRRMDGSLFDDDVAIELEEIDA</sequence>
<gene>
    <name evidence="1" type="ORF">MSG28_014500</name>
</gene>
<dbReference type="EMBL" id="CM046126">
    <property type="protein sequence ID" value="KAI8426818.1"/>
    <property type="molecule type" value="Genomic_DNA"/>
</dbReference>
<evidence type="ECO:0000313" key="1">
    <source>
        <dbReference type="EMBL" id="KAI8426818.1"/>
    </source>
</evidence>